<keyword evidence="1" id="KW-0175">Coiled coil</keyword>
<feature type="coiled-coil region" evidence="1">
    <location>
        <begin position="9"/>
        <end position="43"/>
    </location>
</feature>
<dbReference type="Gene3D" id="3.80.10.10">
    <property type="entry name" value="Ribonuclease Inhibitor"/>
    <property type="match status" value="1"/>
</dbReference>
<reference evidence="2 3" key="1">
    <citation type="journal article" date="2016" name="Mol. Biol. Evol.">
        <title>Comparative Genomics of Early-Diverging Mushroom-Forming Fungi Provides Insights into the Origins of Lignocellulose Decay Capabilities.</title>
        <authorList>
            <person name="Nagy L.G."/>
            <person name="Riley R."/>
            <person name="Tritt A."/>
            <person name="Adam C."/>
            <person name="Daum C."/>
            <person name="Floudas D."/>
            <person name="Sun H."/>
            <person name="Yadav J.S."/>
            <person name="Pangilinan J."/>
            <person name="Larsson K.H."/>
            <person name="Matsuura K."/>
            <person name="Barry K."/>
            <person name="Labutti K."/>
            <person name="Kuo R."/>
            <person name="Ohm R.A."/>
            <person name="Bhattacharya S.S."/>
            <person name="Shirouzu T."/>
            <person name="Yoshinaga Y."/>
            <person name="Martin F.M."/>
            <person name="Grigoriev I.V."/>
            <person name="Hibbett D.S."/>
        </authorList>
    </citation>
    <scope>NUCLEOTIDE SEQUENCE [LARGE SCALE GENOMIC DNA]</scope>
    <source>
        <strain evidence="2 3">HHB12029</strain>
    </source>
</reference>
<gene>
    <name evidence="2" type="ORF">EXIGLDRAFT_374003</name>
</gene>
<dbReference type="SUPFAM" id="SSF52047">
    <property type="entry name" value="RNI-like"/>
    <property type="match status" value="1"/>
</dbReference>
<evidence type="ECO:0000256" key="1">
    <source>
        <dbReference type="SAM" id="Coils"/>
    </source>
</evidence>
<name>A0A165PYA2_EXIGL</name>
<dbReference type="InterPro" id="IPR032675">
    <property type="entry name" value="LRR_dom_sf"/>
</dbReference>
<organism evidence="2 3">
    <name type="scientific">Exidia glandulosa HHB12029</name>
    <dbReference type="NCBI Taxonomy" id="1314781"/>
    <lineage>
        <taxon>Eukaryota</taxon>
        <taxon>Fungi</taxon>
        <taxon>Dikarya</taxon>
        <taxon>Basidiomycota</taxon>
        <taxon>Agaricomycotina</taxon>
        <taxon>Agaricomycetes</taxon>
        <taxon>Auriculariales</taxon>
        <taxon>Exidiaceae</taxon>
        <taxon>Exidia</taxon>
    </lineage>
</organism>
<dbReference type="SUPFAM" id="SSF81383">
    <property type="entry name" value="F-box domain"/>
    <property type="match status" value="1"/>
</dbReference>
<evidence type="ECO:0000313" key="2">
    <source>
        <dbReference type="EMBL" id="KZW02828.1"/>
    </source>
</evidence>
<sequence>MPPPEPQQLAIAKARIAEMEAGVAQAEQRAAAIQANIDLMVLELENQRDIASRLRQSIFAERALIAPLRRLPPEILGEIITYCAMDPAGPRTILATLSLVCRAWRQTTLATPSAWCNIQVDCTTINRPHTRPPEDRLRDARMMFSRARSCPKDVTISGWVGTRNLELPNAVFDLVSGHAATLRSLEFRIPWQTSLTDGLKLKECLSAHMPILRGLFLHAFDMDTSSLIDLAQMPRLIALGECDSTLHIPSTASHARLLHRIAAVHGVNQTPIQLLRELHEDGNLQHLRTLSLRRHGGDDQHLDRDLIRAESLVSLALNCWGGLCDFFDVLVAPNLQRLVVNHSGGNASFTKTQSSALLKSLSARGIPQLRELYLSGTPLSDSDLTRFLRQLHLLETLVIYRARSSDKVMEALASVDSKKGNSGDWICPRLSRFAIQSADSKSAKFTISRLAVTDFVEARMTALTKAVLSKPVAQLVGVRHDNGELKGFGVGIPRDEWLWQDDLPGRLVDDRRQRLVVDQECRPVTDLYDIPLIGIGSLRQMSINCSTSHLEKCGISHWWDE</sequence>
<protein>
    <submittedName>
        <fullName evidence="2">Uncharacterized protein</fullName>
    </submittedName>
</protein>
<dbReference type="AlphaFoldDB" id="A0A165PYA2"/>
<dbReference type="InParanoid" id="A0A165PYA2"/>
<evidence type="ECO:0000313" key="3">
    <source>
        <dbReference type="Proteomes" id="UP000077266"/>
    </source>
</evidence>
<dbReference type="OrthoDB" id="3365698at2759"/>
<keyword evidence="3" id="KW-1185">Reference proteome</keyword>
<dbReference type="Proteomes" id="UP000077266">
    <property type="component" value="Unassembled WGS sequence"/>
</dbReference>
<accession>A0A165PYA2</accession>
<dbReference type="EMBL" id="KV425886">
    <property type="protein sequence ID" value="KZW02828.1"/>
    <property type="molecule type" value="Genomic_DNA"/>
</dbReference>
<dbReference type="InterPro" id="IPR036047">
    <property type="entry name" value="F-box-like_dom_sf"/>
</dbReference>
<dbReference type="Gene3D" id="1.20.1280.50">
    <property type="match status" value="1"/>
</dbReference>
<proteinExistence type="predicted"/>